<accession>A0A9Q0XWJ6</accession>
<dbReference type="PANTHER" id="PTHR12929">
    <property type="entry name" value="SOLUTE CARRIER FAMILY 52"/>
    <property type="match status" value="1"/>
</dbReference>
<evidence type="ECO:0000256" key="1">
    <source>
        <dbReference type="ARBA" id="ARBA00000215"/>
    </source>
</evidence>
<comment type="caution">
    <text evidence="12">The sequence shown here is derived from an EMBL/GenBank/DDBJ whole genome shotgun (WGS) entry which is preliminary data.</text>
</comment>
<evidence type="ECO:0000256" key="10">
    <source>
        <dbReference type="RuleBase" id="RU368035"/>
    </source>
</evidence>
<organism evidence="12 13">
    <name type="scientific">Phrynocephalus forsythii</name>
    <dbReference type="NCBI Taxonomy" id="171643"/>
    <lineage>
        <taxon>Eukaryota</taxon>
        <taxon>Metazoa</taxon>
        <taxon>Chordata</taxon>
        <taxon>Craniata</taxon>
        <taxon>Vertebrata</taxon>
        <taxon>Euteleostomi</taxon>
        <taxon>Lepidosauria</taxon>
        <taxon>Squamata</taxon>
        <taxon>Bifurcata</taxon>
        <taxon>Unidentata</taxon>
        <taxon>Episquamata</taxon>
        <taxon>Toxicofera</taxon>
        <taxon>Iguania</taxon>
        <taxon>Acrodonta</taxon>
        <taxon>Agamidae</taxon>
        <taxon>Agaminae</taxon>
        <taxon>Phrynocephalus</taxon>
    </lineage>
</organism>
<feature type="transmembrane region" description="Helical" evidence="10">
    <location>
        <begin position="332"/>
        <end position="355"/>
    </location>
</feature>
<feature type="transmembrane region" description="Helical" evidence="10">
    <location>
        <begin position="42"/>
        <end position="60"/>
    </location>
</feature>
<comment type="function">
    <text evidence="10">Plasma membrane transporter mediating the uptake by cells of the water soluble vitamin B2/riboflavin that plays a key role in biochemical oxidation-reduction reactions of the carbohydrate, lipid, and amino acid metabolism.</text>
</comment>
<evidence type="ECO:0000313" key="12">
    <source>
        <dbReference type="EMBL" id="KAJ7332178.1"/>
    </source>
</evidence>
<keyword evidence="8 10" id="KW-0472">Membrane</keyword>
<sequence length="423" mass="45921">MAWLTHLLACLFGTGSWMAINGLWVELPLLVNKLPEGWYLPSYLIIIIQLANIGPLFITLMHKLKPGVLSEVTIIFVVVSTGAVACFLLAFLWHYTTPLAGRMHSTPFFVLTFFLSLVDCTSSVTFLPFMARFHPCYVTTFFIGEGLSSLVPALFALAQGAGIASCVQVTTLTNATSGNSTFANTSSEDVRYHMETRYSPPNFSSLVFFLILSAMLSSCLVAFFFLNRLPRVWELSKQNLCSSDITLHSIQKIPNMDGQGTATISGGFTSSPKDGKEVSPSKGGDEDTDPEKVPCSWATFAFIYTLVAWVNSLTNGVLPSVQSYSCLPYSNLAYHLAATLSSMANPLACTIATFLPCRSLPVLGILSAIGTAFGAYNMSMAVLSPCPVLQQSNWGDALIVSSCLESLRWLRKAQNLPLMGTEA</sequence>
<reference evidence="12" key="1">
    <citation type="journal article" date="2023" name="DNA Res.">
        <title>Chromosome-level genome assembly of Phrynocephalus forsythii using third-generation DNA sequencing and Hi-C analysis.</title>
        <authorList>
            <person name="Qi Y."/>
            <person name="Zhao W."/>
            <person name="Zhao Y."/>
            <person name="Niu C."/>
            <person name="Cao S."/>
            <person name="Zhang Y."/>
        </authorList>
    </citation>
    <scope>NUCLEOTIDE SEQUENCE</scope>
    <source>
        <tissue evidence="12">Muscle</tissue>
    </source>
</reference>
<feature type="transmembrane region" description="Helical" evidence="10">
    <location>
        <begin position="362"/>
        <end position="383"/>
    </location>
</feature>
<feature type="transmembrane region" description="Helical" evidence="10">
    <location>
        <begin position="108"/>
        <end position="129"/>
    </location>
</feature>
<evidence type="ECO:0000256" key="3">
    <source>
        <dbReference type="ARBA" id="ARBA00006366"/>
    </source>
</evidence>
<keyword evidence="7 10" id="KW-1133">Transmembrane helix</keyword>
<comment type="similarity">
    <text evidence="3 10">Belongs to the riboflavin transporter family.</text>
</comment>
<evidence type="ECO:0000256" key="4">
    <source>
        <dbReference type="ARBA" id="ARBA00022448"/>
    </source>
</evidence>
<dbReference type="InterPro" id="IPR009357">
    <property type="entry name" value="Riboflavin_transptr"/>
</dbReference>
<comment type="caution">
    <text evidence="10">Lacks conserved residue(s) required for the propagation of feature annotation.</text>
</comment>
<feature type="region of interest" description="Disordered" evidence="11">
    <location>
        <begin position="264"/>
        <end position="291"/>
    </location>
</feature>
<protein>
    <recommendedName>
        <fullName evidence="10">Riboflavin transporter</fullName>
    </recommendedName>
</protein>
<keyword evidence="5 10" id="KW-1003">Cell membrane</keyword>
<keyword evidence="6 10" id="KW-0812">Transmembrane</keyword>
<keyword evidence="4 10" id="KW-0813">Transport</keyword>
<dbReference type="EMBL" id="JAPFRF010000005">
    <property type="protein sequence ID" value="KAJ7332178.1"/>
    <property type="molecule type" value="Genomic_DNA"/>
</dbReference>
<dbReference type="GO" id="GO:0032217">
    <property type="term" value="F:riboflavin transmembrane transporter activity"/>
    <property type="evidence" value="ECO:0007669"/>
    <property type="project" value="UniProtKB-UniRule"/>
</dbReference>
<evidence type="ECO:0000256" key="8">
    <source>
        <dbReference type="ARBA" id="ARBA00023136"/>
    </source>
</evidence>
<dbReference type="Proteomes" id="UP001142489">
    <property type="component" value="Unassembled WGS sequence"/>
</dbReference>
<dbReference type="OrthoDB" id="9995836at2759"/>
<evidence type="ECO:0000313" key="13">
    <source>
        <dbReference type="Proteomes" id="UP001142489"/>
    </source>
</evidence>
<name>A0A9Q0XWJ6_9SAUR</name>
<dbReference type="AlphaFoldDB" id="A0A9Q0XWJ6"/>
<feature type="transmembrane region" description="Helical" evidence="10">
    <location>
        <begin position="203"/>
        <end position="226"/>
    </location>
</feature>
<feature type="transmembrane region" description="Helical" evidence="10">
    <location>
        <begin position="136"/>
        <end position="158"/>
    </location>
</feature>
<dbReference type="Pfam" id="PF06237">
    <property type="entry name" value="SLC52_ribofla_tr"/>
    <property type="match status" value="1"/>
</dbReference>
<comment type="catalytic activity">
    <reaction evidence="1 10">
        <text>riboflavin(in) = riboflavin(out)</text>
        <dbReference type="Rhea" id="RHEA:35015"/>
        <dbReference type="ChEBI" id="CHEBI:57986"/>
    </reaction>
</comment>
<evidence type="ECO:0000256" key="9">
    <source>
        <dbReference type="ARBA" id="ARBA00023180"/>
    </source>
</evidence>
<feature type="compositionally biased region" description="Basic and acidic residues" evidence="11">
    <location>
        <begin position="273"/>
        <end position="285"/>
    </location>
</feature>
<keyword evidence="13" id="KW-1185">Reference proteome</keyword>
<dbReference type="GO" id="GO:0005886">
    <property type="term" value="C:plasma membrane"/>
    <property type="evidence" value="ECO:0007669"/>
    <property type="project" value="UniProtKB-SubCell"/>
</dbReference>
<evidence type="ECO:0000256" key="11">
    <source>
        <dbReference type="SAM" id="MobiDB-lite"/>
    </source>
</evidence>
<comment type="subcellular location">
    <subcellularLocation>
        <location evidence="2 10">Cell membrane</location>
        <topology evidence="2 10">Multi-pass membrane protein</topology>
    </subcellularLocation>
</comment>
<keyword evidence="9" id="KW-0325">Glycoprotein</keyword>
<feature type="transmembrane region" description="Helical" evidence="10">
    <location>
        <begin position="295"/>
        <end position="312"/>
    </location>
</feature>
<dbReference type="PANTHER" id="PTHR12929:SF4">
    <property type="entry name" value="SOLUTE CARRIER FAMILY 52, RIBOFLAVIN TRANSPORTER, MEMBER 3"/>
    <property type="match status" value="1"/>
</dbReference>
<gene>
    <name evidence="12" type="ORF">JRQ81_014358</name>
</gene>
<proteinExistence type="inferred from homology"/>
<evidence type="ECO:0000256" key="6">
    <source>
        <dbReference type="ARBA" id="ARBA00022692"/>
    </source>
</evidence>
<evidence type="ECO:0000256" key="2">
    <source>
        <dbReference type="ARBA" id="ARBA00004651"/>
    </source>
</evidence>
<feature type="transmembrane region" description="Helical" evidence="10">
    <location>
        <begin position="72"/>
        <end position="96"/>
    </location>
</feature>
<evidence type="ECO:0000256" key="5">
    <source>
        <dbReference type="ARBA" id="ARBA00022475"/>
    </source>
</evidence>
<evidence type="ECO:0000256" key="7">
    <source>
        <dbReference type="ARBA" id="ARBA00022989"/>
    </source>
</evidence>